<gene>
    <name evidence="2" type="ORF">CBR_g23328</name>
</gene>
<evidence type="ECO:0000259" key="1">
    <source>
        <dbReference type="Pfam" id="PF07159"/>
    </source>
</evidence>
<comment type="caution">
    <text evidence="2">The sequence shown here is derived from an EMBL/GenBank/DDBJ whole genome shotgun (WGS) entry which is preliminary data.</text>
</comment>
<keyword evidence="3" id="KW-1185">Reference proteome</keyword>
<organism evidence="2 3">
    <name type="scientific">Chara braunii</name>
    <name type="common">Braun's stonewort</name>
    <dbReference type="NCBI Taxonomy" id="69332"/>
    <lineage>
        <taxon>Eukaryota</taxon>
        <taxon>Viridiplantae</taxon>
        <taxon>Streptophyta</taxon>
        <taxon>Charophyceae</taxon>
        <taxon>Charales</taxon>
        <taxon>Characeae</taxon>
        <taxon>Chara</taxon>
    </lineage>
</organism>
<dbReference type="AlphaFoldDB" id="A0A388L3X4"/>
<dbReference type="PIRSF" id="PIRSF008153">
    <property type="entry name" value="FMR1_interacting"/>
    <property type="match status" value="1"/>
</dbReference>
<dbReference type="InterPro" id="IPR008081">
    <property type="entry name" value="Cytoplasmic_FMR1-int"/>
</dbReference>
<dbReference type="PRINTS" id="PR01698">
    <property type="entry name" value="CYTOFMRPINTP"/>
</dbReference>
<dbReference type="OrthoDB" id="10265867at2759"/>
<dbReference type="PANTHER" id="PTHR12195">
    <property type="entry name" value="CYTOPLASMIC FMR1-INTERACTING PROTEIN-RELATED"/>
    <property type="match status" value="1"/>
</dbReference>
<reference evidence="2 3" key="1">
    <citation type="journal article" date="2018" name="Cell">
        <title>The Chara Genome: Secondary Complexity and Implications for Plant Terrestrialization.</title>
        <authorList>
            <person name="Nishiyama T."/>
            <person name="Sakayama H."/>
            <person name="Vries J.D."/>
            <person name="Buschmann H."/>
            <person name="Saint-Marcoux D."/>
            <person name="Ullrich K.K."/>
            <person name="Haas F.B."/>
            <person name="Vanderstraeten L."/>
            <person name="Becker D."/>
            <person name="Lang D."/>
            <person name="Vosolsobe S."/>
            <person name="Rombauts S."/>
            <person name="Wilhelmsson P.K.I."/>
            <person name="Janitza P."/>
            <person name="Kern R."/>
            <person name="Heyl A."/>
            <person name="Rumpler F."/>
            <person name="Villalobos L.I.A.C."/>
            <person name="Clay J.M."/>
            <person name="Skokan R."/>
            <person name="Toyoda A."/>
            <person name="Suzuki Y."/>
            <person name="Kagoshima H."/>
            <person name="Schijlen E."/>
            <person name="Tajeshwar N."/>
            <person name="Catarino B."/>
            <person name="Hetherington A.J."/>
            <person name="Saltykova A."/>
            <person name="Bonnot C."/>
            <person name="Breuninger H."/>
            <person name="Symeonidi A."/>
            <person name="Radhakrishnan G.V."/>
            <person name="Van Nieuwerburgh F."/>
            <person name="Deforce D."/>
            <person name="Chang C."/>
            <person name="Karol K.G."/>
            <person name="Hedrich R."/>
            <person name="Ulvskov P."/>
            <person name="Glockner G."/>
            <person name="Delwiche C.F."/>
            <person name="Petrasek J."/>
            <person name="Van de Peer Y."/>
            <person name="Friml J."/>
            <person name="Beilby M."/>
            <person name="Dolan L."/>
            <person name="Kohara Y."/>
            <person name="Sugano S."/>
            <person name="Fujiyama A."/>
            <person name="Delaux P.-M."/>
            <person name="Quint M."/>
            <person name="TheiBen G."/>
            <person name="Hagemann M."/>
            <person name="Harholt J."/>
            <person name="Dunand C."/>
            <person name="Zachgo S."/>
            <person name="Langdale J."/>
            <person name="Maumus F."/>
            <person name="Straeten D.V.D."/>
            <person name="Gould S.B."/>
            <person name="Rensing S.A."/>
        </authorList>
    </citation>
    <scope>NUCLEOTIDE SEQUENCE [LARGE SCALE GENOMIC DNA]</scope>
    <source>
        <strain evidence="2 3">S276</strain>
    </source>
</reference>
<dbReference type="STRING" id="69332.A0A388L3X4"/>
<sequence length="640" mass="73981">MFLCFCQDDQPDVHGPTACLSEDKSSFKSLAGYADVATCRLDLEEDIEGINQMEDLLVEGREMLSVLYAYRSCVKALPQLEKPQKEILGELYRETYHVLDTEIGRLRDLQRFQKDVAERVCTDMERFLCPEKKINGPTVAHTWGWLKILDLLLVLDHLKNSKASIPNDFTWYKRTFSRVCMDREDGDSIKEENDNLQAFLTMRWSITANFRAVASHLTNQEEMLLFLINFSFEMLESERVLLYTERHTLLRVVPLLLVMATPSEKDGEALVKSKKIKLERFIRLLKEDPIVPAFADVHMFPVTIVNELSPYFQKLASEGKLDVLFPRDMETRRANDYQSSYELVRHMHEYRRVHDEFTFRFAGMVNELQLLRKRNHDINDCVGFSRVVYDSVLEGLQLLSSYTGRVMEQCVWKYSRPARDAAPLDPERNPEVSAYERVVRCNYSNAEKKALVEMICYIKGMAGVLDRAESIVMDVVWEAVYKMVQVFAQGMLTPMLRTASKRKKKDVAGLLWNLRSIVADWKEGVEPDIFARRARRGNESLDLLPRSVAPSRAQLYAMQYLVGELLAMANANRGGFFGSDRDLSSSAARELENFGQELLFVPYVLDFRHTLKEASDLGFLWFRELYLEISHCVQKSDKTD</sequence>
<name>A0A388L3X4_CHABU</name>
<dbReference type="Pfam" id="PF05994">
    <property type="entry name" value="FragX_IP"/>
    <property type="match status" value="1"/>
</dbReference>
<dbReference type="GO" id="GO:0031267">
    <property type="term" value="F:small GTPase binding"/>
    <property type="evidence" value="ECO:0007669"/>
    <property type="project" value="InterPro"/>
</dbReference>
<dbReference type="EMBL" id="BFEA01000258">
    <property type="protein sequence ID" value="GBG76997.1"/>
    <property type="molecule type" value="Genomic_DNA"/>
</dbReference>
<dbReference type="OMA" id="QYICEQM"/>
<protein>
    <recommendedName>
        <fullName evidence="1">CYRIA/CYRIB Rac1 binding domain-containing protein</fullName>
    </recommendedName>
</protein>
<dbReference type="Pfam" id="PF07159">
    <property type="entry name" value="CYRIA-B_Rac1-bd"/>
    <property type="match status" value="1"/>
</dbReference>
<dbReference type="GO" id="GO:0005737">
    <property type="term" value="C:cytoplasm"/>
    <property type="evidence" value="ECO:0007669"/>
    <property type="project" value="UniProtKB-ARBA"/>
</dbReference>
<evidence type="ECO:0000313" key="3">
    <source>
        <dbReference type="Proteomes" id="UP000265515"/>
    </source>
</evidence>
<dbReference type="Proteomes" id="UP000265515">
    <property type="component" value="Unassembled WGS sequence"/>
</dbReference>
<dbReference type="InterPro" id="IPR009828">
    <property type="entry name" value="CYRIA/CYRIB_Rac1-bd"/>
</dbReference>
<evidence type="ECO:0000313" key="2">
    <source>
        <dbReference type="EMBL" id="GBG76997.1"/>
    </source>
</evidence>
<dbReference type="GO" id="GO:0030833">
    <property type="term" value="P:regulation of actin filament polymerization"/>
    <property type="evidence" value="ECO:0007669"/>
    <property type="project" value="InterPro"/>
</dbReference>
<accession>A0A388L3X4</accession>
<dbReference type="Gramene" id="GBG76997">
    <property type="protein sequence ID" value="GBG76997"/>
    <property type="gene ID" value="CBR_g23328"/>
</dbReference>
<feature type="domain" description="CYRIA/CYRIB Rac1 binding" evidence="1">
    <location>
        <begin position="49"/>
        <end position="289"/>
    </location>
</feature>
<proteinExistence type="predicted"/>